<dbReference type="Proteomes" id="UP001151760">
    <property type="component" value="Unassembled WGS sequence"/>
</dbReference>
<evidence type="ECO:0000313" key="2">
    <source>
        <dbReference type="Proteomes" id="UP001151760"/>
    </source>
</evidence>
<gene>
    <name evidence="1" type="ORF">Tco_0724952</name>
</gene>
<comment type="caution">
    <text evidence="1">The sequence shown here is derived from an EMBL/GenBank/DDBJ whole genome shotgun (WGS) entry which is preliminary data.</text>
</comment>
<evidence type="ECO:0000313" key="1">
    <source>
        <dbReference type="EMBL" id="GJS75071.1"/>
    </source>
</evidence>
<reference evidence="1" key="1">
    <citation type="journal article" date="2022" name="Int. J. Mol. Sci.">
        <title>Draft Genome of Tanacetum Coccineum: Genomic Comparison of Closely Related Tanacetum-Family Plants.</title>
        <authorList>
            <person name="Yamashiro T."/>
            <person name="Shiraishi A."/>
            <person name="Nakayama K."/>
            <person name="Satake H."/>
        </authorList>
    </citation>
    <scope>NUCLEOTIDE SEQUENCE</scope>
</reference>
<keyword evidence="2" id="KW-1185">Reference proteome</keyword>
<name>A0ABQ4YCD8_9ASTR</name>
<sequence>MAAARGFVRLEKLKVAADSTKLPYQLLVYFDRETQREAKLANNLSNLMMQLLESVNERLSFIEELKRLRGNLVAYKTREKHKKIQKDDLIKVMELRKIVFVTPLYREVKPRKSEKRHRARFGIDY</sequence>
<reference evidence="1" key="2">
    <citation type="submission" date="2022-01" db="EMBL/GenBank/DDBJ databases">
        <authorList>
            <person name="Yamashiro T."/>
            <person name="Shiraishi A."/>
            <person name="Satake H."/>
            <person name="Nakayama K."/>
        </authorList>
    </citation>
    <scope>NUCLEOTIDE SEQUENCE</scope>
</reference>
<organism evidence="1 2">
    <name type="scientific">Tanacetum coccineum</name>
    <dbReference type="NCBI Taxonomy" id="301880"/>
    <lineage>
        <taxon>Eukaryota</taxon>
        <taxon>Viridiplantae</taxon>
        <taxon>Streptophyta</taxon>
        <taxon>Embryophyta</taxon>
        <taxon>Tracheophyta</taxon>
        <taxon>Spermatophyta</taxon>
        <taxon>Magnoliopsida</taxon>
        <taxon>eudicotyledons</taxon>
        <taxon>Gunneridae</taxon>
        <taxon>Pentapetalae</taxon>
        <taxon>asterids</taxon>
        <taxon>campanulids</taxon>
        <taxon>Asterales</taxon>
        <taxon>Asteraceae</taxon>
        <taxon>Asteroideae</taxon>
        <taxon>Anthemideae</taxon>
        <taxon>Anthemidinae</taxon>
        <taxon>Tanacetum</taxon>
    </lineage>
</organism>
<proteinExistence type="predicted"/>
<dbReference type="EMBL" id="BQNB010010277">
    <property type="protein sequence ID" value="GJS75071.1"/>
    <property type="molecule type" value="Genomic_DNA"/>
</dbReference>
<accession>A0ABQ4YCD8</accession>
<protein>
    <submittedName>
        <fullName evidence="1">Uncharacterized protein</fullName>
    </submittedName>
</protein>